<dbReference type="Pfam" id="PF13620">
    <property type="entry name" value="CarboxypepD_reg"/>
    <property type="match status" value="1"/>
</dbReference>
<proteinExistence type="predicted"/>
<sequence length="496" mass="53609">MGSFKNDKSVSGVFDCTLNHFAAGTIFSVRLFLFLCIAGILTGMVVPATVLATTFYTSGLTDDGNETLVTGTVSNSLTMAAISNVVVAIGDQHTLTNDDGVFRIAGLTRGVFKILVSRDGFEDHLDTVSLSAPEEKMNIKLAPISNDATAVSRVFDAETGKPIRGAWVTVGSRSGVTDSKGYVRIERIQLSESNKVTAGAYGYLTYSRPVGLERGTFDLEIYLEKPQPSSDEKILRSSPMPLNPKSVSARSVTGQAAEESEGGQRRPGRLAVNVKSSQTVTGVTGLFNHIDARVLGKRHFAMGVGIHPTSTGPGSAVSKGDIKSLRFSLGLLDGLEVGMSLLNRDLETSQGDMSSTSRVINLKYSLSKLSGPMKYAVGYQRINVSDSSSNAVNSVYFSTDFKLDTALLSNRLSANLMFSDTAGSTMTRLNLGIESRVLSWTRPYYMIFEAEQDGDNEFNILNFGFRYKKNPVFDLYLSHDIGHETTSLGTGMTLRF</sequence>
<dbReference type="Proteomes" id="UP000233256">
    <property type="component" value="Unassembled WGS sequence"/>
</dbReference>
<dbReference type="InterPro" id="IPR008969">
    <property type="entry name" value="CarboxyPept-like_regulatory"/>
</dbReference>
<evidence type="ECO:0008006" key="5">
    <source>
        <dbReference type="Google" id="ProtNLM"/>
    </source>
</evidence>
<keyword evidence="2" id="KW-1133">Transmembrane helix</keyword>
<accession>A0A2N1PSW3</accession>
<evidence type="ECO:0000256" key="2">
    <source>
        <dbReference type="SAM" id="Phobius"/>
    </source>
</evidence>
<keyword evidence="2" id="KW-0472">Membrane</keyword>
<organism evidence="3 4">
    <name type="scientific">Candidatus Wallbacteria bacterium HGW-Wallbacteria-1</name>
    <dbReference type="NCBI Taxonomy" id="2013854"/>
    <lineage>
        <taxon>Bacteria</taxon>
        <taxon>Candidatus Walliibacteriota</taxon>
    </lineage>
</organism>
<name>A0A2N1PSW3_9BACT</name>
<dbReference type="AlphaFoldDB" id="A0A2N1PSW3"/>
<evidence type="ECO:0000313" key="3">
    <source>
        <dbReference type="EMBL" id="PKK91362.1"/>
    </source>
</evidence>
<dbReference type="Gene3D" id="2.60.40.1120">
    <property type="entry name" value="Carboxypeptidase-like, regulatory domain"/>
    <property type="match status" value="2"/>
</dbReference>
<feature type="compositionally biased region" description="Polar residues" evidence="1">
    <location>
        <begin position="245"/>
        <end position="254"/>
    </location>
</feature>
<comment type="caution">
    <text evidence="3">The sequence shown here is derived from an EMBL/GenBank/DDBJ whole genome shotgun (WGS) entry which is preliminary data.</text>
</comment>
<keyword evidence="2" id="KW-0812">Transmembrane</keyword>
<dbReference type="SUPFAM" id="SSF49464">
    <property type="entry name" value="Carboxypeptidase regulatory domain-like"/>
    <property type="match status" value="2"/>
</dbReference>
<dbReference type="EMBL" id="PGXC01000003">
    <property type="protein sequence ID" value="PKK91362.1"/>
    <property type="molecule type" value="Genomic_DNA"/>
</dbReference>
<feature type="transmembrane region" description="Helical" evidence="2">
    <location>
        <begin position="31"/>
        <end position="56"/>
    </location>
</feature>
<evidence type="ECO:0000256" key="1">
    <source>
        <dbReference type="SAM" id="MobiDB-lite"/>
    </source>
</evidence>
<evidence type="ECO:0000313" key="4">
    <source>
        <dbReference type="Proteomes" id="UP000233256"/>
    </source>
</evidence>
<gene>
    <name evidence="3" type="ORF">CVV64_06230</name>
</gene>
<feature type="region of interest" description="Disordered" evidence="1">
    <location>
        <begin position="228"/>
        <end position="270"/>
    </location>
</feature>
<reference evidence="3 4" key="1">
    <citation type="journal article" date="2017" name="ISME J.">
        <title>Potential for microbial H2 and metal transformations associated with novel bacteria and archaea in deep terrestrial subsurface sediments.</title>
        <authorList>
            <person name="Hernsdorf A.W."/>
            <person name="Amano Y."/>
            <person name="Miyakawa K."/>
            <person name="Ise K."/>
            <person name="Suzuki Y."/>
            <person name="Anantharaman K."/>
            <person name="Probst A."/>
            <person name="Burstein D."/>
            <person name="Thomas B.C."/>
            <person name="Banfield J.F."/>
        </authorList>
    </citation>
    <scope>NUCLEOTIDE SEQUENCE [LARGE SCALE GENOMIC DNA]</scope>
    <source>
        <strain evidence="3">HGW-Wallbacteria-1</strain>
    </source>
</reference>
<protein>
    <recommendedName>
        <fullName evidence="5">Carboxypeptidase regulatory-like domain-containing protein</fullName>
    </recommendedName>
</protein>